<reference evidence="2" key="1">
    <citation type="journal article" date="2023" name="Front. Plant Sci.">
        <title>Chromosomal-level genome assembly of Melastoma candidum provides insights into trichome evolution.</title>
        <authorList>
            <person name="Zhong Y."/>
            <person name="Wu W."/>
            <person name="Sun C."/>
            <person name="Zou P."/>
            <person name="Liu Y."/>
            <person name="Dai S."/>
            <person name="Zhou R."/>
        </authorList>
    </citation>
    <scope>NUCLEOTIDE SEQUENCE [LARGE SCALE GENOMIC DNA]</scope>
</reference>
<accession>A0ACB9QRA1</accession>
<name>A0ACB9QRA1_9MYRT</name>
<dbReference type="EMBL" id="CM042885">
    <property type="protein sequence ID" value="KAI4366188.1"/>
    <property type="molecule type" value="Genomic_DNA"/>
</dbReference>
<comment type="caution">
    <text evidence="1">The sequence shown here is derived from an EMBL/GenBank/DDBJ whole genome shotgun (WGS) entry which is preliminary data.</text>
</comment>
<dbReference type="Proteomes" id="UP001057402">
    <property type="component" value="Chromosome 6"/>
</dbReference>
<protein>
    <submittedName>
        <fullName evidence="1">Uncharacterized protein</fullName>
    </submittedName>
</protein>
<sequence length="172" mass="19607">MYDRKRGFEPRNTSKFRSFLDLKPENKLELLEDFEESFLWLNFNWRKTFVISGAGPAGLCLADQVSRRGIQVCYVEPSPHSGWLSNYGSWVDEFEGHEARGLFRYDLPDGLRVYRRGKDEGSWGERSAGSVGEVKVDGGGCVEGAMVFHRAKVWEIKHEEFQSSVAYDDGLA</sequence>
<evidence type="ECO:0000313" key="2">
    <source>
        <dbReference type="Proteomes" id="UP001057402"/>
    </source>
</evidence>
<keyword evidence="2" id="KW-1185">Reference proteome</keyword>
<organism evidence="1 2">
    <name type="scientific">Melastoma candidum</name>
    <dbReference type="NCBI Taxonomy" id="119954"/>
    <lineage>
        <taxon>Eukaryota</taxon>
        <taxon>Viridiplantae</taxon>
        <taxon>Streptophyta</taxon>
        <taxon>Embryophyta</taxon>
        <taxon>Tracheophyta</taxon>
        <taxon>Spermatophyta</taxon>
        <taxon>Magnoliopsida</taxon>
        <taxon>eudicotyledons</taxon>
        <taxon>Gunneridae</taxon>
        <taxon>Pentapetalae</taxon>
        <taxon>rosids</taxon>
        <taxon>malvids</taxon>
        <taxon>Myrtales</taxon>
        <taxon>Melastomataceae</taxon>
        <taxon>Melastomatoideae</taxon>
        <taxon>Melastomateae</taxon>
        <taxon>Melastoma</taxon>
    </lineage>
</organism>
<evidence type="ECO:0000313" key="1">
    <source>
        <dbReference type="EMBL" id="KAI4366188.1"/>
    </source>
</evidence>
<gene>
    <name evidence="1" type="ORF">MLD38_022098</name>
</gene>
<proteinExistence type="predicted"/>